<dbReference type="PANTHER" id="PTHR35798">
    <property type="entry name" value="CELL DIVISION PROTEIN SEPF"/>
    <property type="match status" value="1"/>
</dbReference>
<organism evidence="6 7">
    <name type="scientific">Corynebacterium liangguodongii</name>
    <dbReference type="NCBI Taxonomy" id="2079535"/>
    <lineage>
        <taxon>Bacteria</taxon>
        <taxon>Bacillati</taxon>
        <taxon>Actinomycetota</taxon>
        <taxon>Actinomycetes</taxon>
        <taxon>Mycobacteriales</taxon>
        <taxon>Corynebacteriaceae</taxon>
        <taxon>Corynebacterium</taxon>
    </lineage>
</organism>
<evidence type="ECO:0000313" key="7">
    <source>
        <dbReference type="Proteomes" id="UP000244754"/>
    </source>
</evidence>
<dbReference type="OrthoDB" id="3731101at2"/>
<sequence>MSILDSAKEFFGLNMADPDEVYYDDHRYAPEPSAVGGRDEHTYAPAPRRDYGSTRVRTAALVTAAPRSYNDAREIGEPFRDGDAVIMELTDLDPADAKRLVDFAAGLCFALRGKMHNLGKASATHRRVFAIVPEGAEISPVELERAAHLR</sequence>
<dbReference type="GO" id="GO:0000917">
    <property type="term" value="P:division septum assembly"/>
    <property type="evidence" value="ECO:0007669"/>
    <property type="project" value="UniProtKB-KW"/>
</dbReference>
<keyword evidence="7" id="KW-1185">Reference proteome</keyword>
<dbReference type="HAMAP" id="MF_01197">
    <property type="entry name" value="SepF"/>
    <property type="match status" value="1"/>
</dbReference>
<dbReference type="EMBL" id="CP026948">
    <property type="protein sequence ID" value="AWB84348.1"/>
    <property type="molecule type" value="Genomic_DNA"/>
</dbReference>
<dbReference type="InterPro" id="IPR038594">
    <property type="entry name" value="SepF-like_sf"/>
</dbReference>
<comment type="similarity">
    <text evidence="5">Belongs to the SepF family.</text>
</comment>
<keyword evidence="2 5" id="KW-0717">Septation</keyword>
<evidence type="ECO:0000256" key="1">
    <source>
        <dbReference type="ARBA" id="ARBA00022618"/>
    </source>
</evidence>
<evidence type="ECO:0000256" key="4">
    <source>
        <dbReference type="ARBA" id="ARBA00044936"/>
    </source>
</evidence>
<gene>
    <name evidence="5" type="primary">sepF</name>
    <name evidence="6" type="ORF">C3E79_07515</name>
</gene>
<name>A0A2S0WF00_9CORY</name>
<accession>A0A2S0WF00</accession>
<protein>
    <recommendedName>
        <fullName evidence="5">Cell division protein SepF</fullName>
    </recommendedName>
</protein>
<comment type="subunit">
    <text evidence="5">Homodimer. Interacts with FtsZ.</text>
</comment>
<dbReference type="PANTHER" id="PTHR35798:SF1">
    <property type="entry name" value="CELL DIVISION PROTEIN SEPF"/>
    <property type="match status" value="1"/>
</dbReference>
<evidence type="ECO:0000256" key="3">
    <source>
        <dbReference type="ARBA" id="ARBA00023306"/>
    </source>
</evidence>
<dbReference type="Proteomes" id="UP000244754">
    <property type="component" value="Chromosome"/>
</dbReference>
<comment type="function">
    <text evidence="4 5">Cell division protein that is part of the divisome complex and is recruited early to the Z-ring. Probably stimulates Z-ring formation, perhaps through the cross-linking of FtsZ protofilaments. Its function overlaps with FtsA.</text>
</comment>
<dbReference type="RefSeq" id="WP_108404357.1">
    <property type="nucleotide sequence ID" value="NZ_CP026948.1"/>
</dbReference>
<dbReference type="AlphaFoldDB" id="A0A2S0WF00"/>
<dbReference type="Pfam" id="PF04472">
    <property type="entry name" value="SepF"/>
    <property type="match status" value="1"/>
</dbReference>
<keyword evidence="3 5" id="KW-0131">Cell cycle</keyword>
<comment type="subcellular location">
    <subcellularLocation>
        <location evidence="5">Cytoplasm</location>
    </subcellularLocation>
    <text evidence="5">Localizes to the division site, in a FtsZ-dependent manner.</text>
</comment>
<dbReference type="KEGG" id="clia:C3E79_07515"/>
<evidence type="ECO:0000256" key="5">
    <source>
        <dbReference type="HAMAP-Rule" id="MF_01197"/>
    </source>
</evidence>
<reference evidence="7" key="1">
    <citation type="submission" date="2018-01" db="EMBL/GenBank/DDBJ databases">
        <authorList>
            <person name="Li J."/>
        </authorList>
    </citation>
    <scope>NUCLEOTIDE SEQUENCE [LARGE SCALE GENOMIC DNA]</scope>
    <source>
        <strain evidence="7">2184</strain>
    </source>
</reference>
<dbReference type="InterPro" id="IPR023052">
    <property type="entry name" value="Cell_div_SepF"/>
</dbReference>
<dbReference type="GO" id="GO:0043093">
    <property type="term" value="P:FtsZ-dependent cytokinesis"/>
    <property type="evidence" value="ECO:0007669"/>
    <property type="project" value="UniProtKB-UniRule"/>
</dbReference>
<keyword evidence="1 5" id="KW-0132">Cell division</keyword>
<dbReference type="InterPro" id="IPR007561">
    <property type="entry name" value="Cell_div_SepF/SepF-rel"/>
</dbReference>
<dbReference type="Gene3D" id="3.30.110.150">
    <property type="entry name" value="SepF-like protein"/>
    <property type="match status" value="1"/>
</dbReference>
<evidence type="ECO:0000313" key="6">
    <source>
        <dbReference type="EMBL" id="AWB84348.1"/>
    </source>
</evidence>
<proteinExistence type="inferred from homology"/>
<dbReference type="GO" id="GO:0005737">
    <property type="term" value="C:cytoplasm"/>
    <property type="evidence" value="ECO:0007669"/>
    <property type="project" value="UniProtKB-SubCell"/>
</dbReference>
<keyword evidence="5" id="KW-0963">Cytoplasm</keyword>
<evidence type="ECO:0000256" key="2">
    <source>
        <dbReference type="ARBA" id="ARBA00023210"/>
    </source>
</evidence>